<feature type="region of interest" description="Disordered" evidence="1">
    <location>
        <begin position="183"/>
        <end position="216"/>
    </location>
</feature>
<dbReference type="Proteomes" id="UP000008493">
    <property type="component" value="Unassembled WGS sequence"/>
</dbReference>
<reference evidence="3" key="1">
    <citation type="journal article" date="2012" name="Proc. Natl. Acad. Sci. U.S.A.">
        <title>Genome sequence of the button mushroom Agaricus bisporus reveals mechanisms governing adaptation to a humic-rich ecological niche.</title>
        <authorList>
            <person name="Morin E."/>
            <person name="Kohler A."/>
            <person name="Baker A.R."/>
            <person name="Foulongne-Oriol M."/>
            <person name="Lombard V."/>
            <person name="Nagy L.G."/>
            <person name="Ohm R.A."/>
            <person name="Patyshakuliyeva A."/>
            <person name="Brun A."/>
            <person name="Aerts A.L."/>
            <person name="Bailey A.M."/>
            <person name="Billette C."/>
            <person name="Coutinho P.M."/>
            <person name="Deakin G."/>
            <person name="Doddapaneni H."/>
            <person name="Floudas D."/>
            <person name="Grimwood J."/>
            <person name="Hilden K."/>
            <person name="Kuees U."/>
            <person name="LaButti K.M."/>
            <person name="Lapidus A."/>
            <person name="Lindquist E.A."/>
            <person name="Lucas S.M."/>
            <person name="Murat C."/>
            <person name="Riley R.W."/>
            <person name="Salamov A.A."/>
            <person name="Schmutz J."/>
            <person name="Subramanian V."/>
            <person name="Woesten H.A.B."/>
            <person name="Xu J."/>
            <person name="Eastwood D.C."/>
            <person name="Foster G.D."/>
            <person name="Sonnenberg A.S."/>
            <person name="Cullen D."/>
            <person name="de Vries R.P."/>
            <person name="Lundell T."/>
            <person name="Hibbett D.S."/>
            <person name="Henrissat B."/>
            <person name="Burton K.S."/>
            <person name="Kerrigan R.W."/>
            <person name="Challen M.P."/>
            <person name="Grigoriev I.V."/>
            <person name="Martin F."/>
        </authorList>
    </citation>
    <scope>NUCLEOTIDE SEQUENCE [LARGE SCALE GENOMIC DNA]</scope>
    <source>
        <strain evidence="3">JB137-S8 / ATCC MYA-4627 / FGSC 10392</strain>
    </source>
</reference>
<dbReference type="OMA" id="DSAYDCT"/>
<dbReference type="EMBL" id="JH971388">
    <property type="protein sequence ID" value="EKM81218.1"/>
    <property type="molecule type" value="Genomic_DNA"/>
</dbReference>
<dbReference type="HOGENOM" id="CLU_545077_0_0_1"/>
<accession>K5XD16</accession>
<dbReference type="RefSeq" id="XP_007328681.1">
    <property type="nucleotide sequence ID" value="XM_007328619.1"/>
</dbReference>
<sequence length="502" mass="55007">MPTIEQQGKVTFVQIARATICEGAWTALRHGGHAQRYDPQRRQQQPALLSPAPLNILKHLPPPFTAPKSIYIPSVFSRLSLSPRLGTATLLRDGSTAFSSNRGSSSRGSDEYSDETSLTSLAVDDPTFVKEPDSGEQRTPSIESMLSAMQLGERVITPPPSSVIRQCDDIIEETDESIKDEEIRGQVSSVSEDPGLALETSNPPSNSHILDQHPDYDSAYDCTDEEGTISDFFIGQDPDDPTNDIYSFGQSIGSLDTHASISSNRVNIISSPTRPPSIASSSSSVVSSIRFRPIESTAPRRRASILSNEYARQPRVTPRRSFSSNPNHPAIPSRRIAFVDPVAVPLPPTSRGRKAVAWWKPLSQRHRRSSRHFCSGITSRQSPPESTLPDTPSQPISRVATSIATPDENAAAHSPLPPSLPQSPAHSTCQRPIHINLGRLVSAIVPCIPISRKKQEPHELGKEEPKEKSRSKGIFPVRWVRRLRKDKSGVPKAKGVVEEKSH</sequence>
<dbReference type="AlphaFoldDB" id="K5XD16"/>
<feature type="region of interest" description="Disordered" evidence="1">
    <location>
        <begin position="369"/>
        <end position="428"/>
    </location>
</feature>
<feature type="compositionally biased region" description="Basic and acidic residues" evidence="1">
    <location>
        <begin position="454"/>
        <end position="470"/>
    </location>
</feature>
<feature type="region of interest" description="Disordered" evidence="1">
    <location>
        <begin position="454"/>
        <end position="474"/>
    </location>
</feature>
<protein>
    <submittedName>
        <fullName evidence="2">Uncharacterized protein</fullName>
    </submittedName>
</protein>
<feature type="compositionally biased region" description="Basic and acidic residues" evidence="1">
    <location>
        <begin position="127"/>
        <end position="136"/>
    </location>
</feature>
<dbReference type="GeneID" id="18822217"/>
<feature type="compositionally biased region" description="Polar residues" evidence="1">
    <location>
        <begin position="199"/>
        <end position="209"/>
    </location>
</feature>
<dbReference type="KEGG" id="abp:AGABI1DRAFT105996"/>
<evidence type="ECO:0000313" key="2">
    <source>
        <dbReference type="EMBL" id="EKM81218.1"/>
    </source>
</evidence>
<feature type="compositionally biased region" description="Polar residues" evidence="1">
    <location>
        <begin position="376"/>
        <end position="404"/>
    </location>
</feature>
<name>K5XD16_AGABU</name>
<feature type="region of interest" description="Disordered" evidence="1">
    <location>
        <begin position="300"/>
        <end position="332"/>
    </location>
</feature>
<dbReference type="InParanoid" id="K5XD16"/>
<evidence type="ECO:0000256" key="1">
    <source>
        <dbReference type="SAM" id="MobiDB-lite"/>
    </source>
</evidence>
<feature type="region of interest" description="Disordered" evidence="1">
    <location>
        <begin position="94"/>
        <end position="140"/>
    </location>
</feature>
<keyword evidence="3" id="KW-1185">Reference proteome</keyword>
<evidence type="ECO:0000313" key="3">
    <source>
        <dbReference type="Proteomes" id="UP000008493"/>
    </source>
</evidence>
<organism evidence="2 3">
    <name type="scientific">Agaricus bisporus var. burnettii (strain JB137-S8 / ATCC MYA-4627 / FGSC 10392)</name>
    <name type="common">White button mushroom</name>
    <dbReference type="NCBI Taxonomy" id="597362"/>
    <lineage>
        <taxon>Eukaryota</taxon>
        <taxon>Fungi</taxon>
        <taxon>Dikarya</taxon>
        <taxon>Basidiomycota</taxon>
        <taxon>Agaricomycotina</taxon>
        <taxon>Agaricomycetes</taxon>
        <taxon>Agaricomycetidae</taxon>
        <taxon>Agaricales</taxon>
        <taxon>Agaricineae</taxon>
        <taxon>Agaricaceae</taxon>
        <taxon>Agaricus</taxon>
    </lineage>
</organism>
<proteinExistence type="predicted"/>
<gene>
    <name evidence="2" type="ORF">AGABI1DRAFT_105996</name>
</gene>